<dbReference type="PANTHER" id="PTHR38102">
    <property type="entry name" value="PERIPLASMIC CHAPERONE SPY"/>
    <property type="match status" value="1"/>
</dbReference>
<dbReference type="Proteomes" id="UP000254326">
    <property type="component" value="Unassembled WGS sequence"/>
</dbReference>
<dbReference type="EMBL" id="QKRA01000006">
    <property type="protein sequence ID" value="RDL43740.1"/>
    <property type="molecule type" value="Genomic_DNA"/>
</dbReference>
<comment type="subcellular location">
    <subcellularLocation>
        <location evidence="1">Periplasm</location>
    </subcellularLocation>
</comment>
<evidence type="ECO:0000256" key="3">
    <source>
        <dbReference type="ARBA" id="ARBA00022729"/>
    </source>
</evidence>
<dbReference type="GO" id="GO:0051082">
    <property type="term" value="F:unfolded protein binding"/>
    <property type="evidence" value="ECO:0007669"/>
    <property type="project" value="TreeGrafter"/>
</dbReference>
<dbReference type="OrthoDB" id="6105813at2"/>
<dbReference type="PANTHER" id="PTHR38102:SF1">
    <property type="entry name" value="PERIPLASMIC CHAPERONE SPY"/>
    <property type="match status" value="1"/>
</dbReference>
<name>A0A370U7G5_9GAMM</name>
<sequence length="169" mass="19233">MNMSKRVLVVMMALPLLVGSVAYADGEHREGGHYGGKGGSACGMHGVMEQLNLTDEQKAEMKALRESGKERMHAKGSDDNRKAHHEKVDKLIMAEQFDEAQAQEIADEMASMHSQRIVQRFANQHQMMSILTPEQKEKWLELKQGKDSMECDRKKGRDKHHHDMRKKHG</sequence>
<reference evidence="7 8" key="1">
    <citation type="submission" date="2018-06" db="EMBL/GenBank/DDBJ databases">
        <title>Marinomonas sp. YLB-05 draft genome sequence.</title>
        <authorList>
            <person name="Yu L."/>
            <person name="Tang X."/>
        </authorList>
    </citation>
    <scope>NUCLEOTIDE SEQUENCE [LARGE SCALE GENOMIC DNA]</scope>
    <source>
        <strain evidence="7 8">YLB-05</strain>
    </source>
</reference>
<gene>
    <name evidence="7" type="primary">cpxP</name>
    <name evidence="7" type="ORF">DN730_13415</name>
</gene>
<evidence type="ECO:0000256" key="5">
    <source>
        <dbReference type="SAM" id="MobiDB-lite"/>
    </source>
</evidence>
<comment type="similarity">
    <text evidence="2">Belongs to the CpxP/Spy family.</text>
</comment>
<evidence type="ECO:0000313" key="7">
    <source>
        <dbReference type="EMBL" id="RDL43740.1"/>
    </source>
</evidence>
<dbReference type="RefSeq" id="WP_115468658.1">
    <property type="nucleotide sequence ID" value="NZ_QKRA01000006.1"/>
</dbReference>
<protein>
    <submittedName>
        <fullName evidence="7">Stress adaptor protein CpxP</fullName>
    </submittedName>
</protein>
<dbReference type="AlphaFoldDB" id="A0A370U7G5"/>
<dbReference type="GO" id="GO:0030288">
    <property type="term" value="C:outer membrane-bounded periplasmic space"/>
    <property type="evidence" value="ECO:0007669"/>
    <property type="project" value="TreeGrafter"/>
</dbReference>
<organism evidence="7 8">
    <name type="scientific">Marinomonas piezotolerans</name>
    <dbReference type="NCBI Taxonomy" id="2213058"/>
    <lineage>
        <taxon>Bacteria</taxon>
        <taxon>Pseudomonadati</taxon>
        <taxon>Pseudomonadota</taxon>
        <taxon>Gammaproteobacteria</taxon>
        <taxon>Oceanospirillales</taxon>
        <taxon>Oceanospirillaceae</taxon>
        <taxon>Marinomonas</taxon>
    </lineage>
</organism>
<dbReference type="InterPro" id="IPR012899">
    <property type="entry name" value="LTXXQ"/>
</dbReference>
<proteinExistence type="inferred from homology"/>
<dbReference type="InterPro" id="IPR052211">
    <property type="entry name" value="Cpx_auxiliary_protein"/>
</dbReference>
<dbReference type="Pfam" id="PF07813">
    <property type="entry name" value="LTXXQ"/>
    <property type="match status" value="1"/>
</dbReference>
<comment type="caution">
    <text evidence="7">The sequence shown here is derived from an EMBL/GenBank/DDBJ whole genome shotgun (WGS) entry which is preliminary data.</text>
</comment>
<feature type="chain" id="PRO_5016910696" evidence="6">
    <location>
        <begin position="25"/>
        <end position="169"/>
    </location>
</feature>
<keyword evidence="8" id="KW-1185">Reference proteome</keyword>
<evidence type="ECO:0000256" key="6">
    <source>
        <dbReference type="SAM" id="SignalP"/>
    </source>
</evidence>
<keyword evidence="3 6" id="KW-0732">Signal</keyword>
<evidence type="ECO:0000256" key="2">
    <source>
        <dbReference type="ARBA" id="ARBA00008441"/>
    </source>
</evidence>
<accession>A0A370U7G5</accession>
<evidence type="ECO:0000256" key="1">
    <source>
        <dbReference type="ARBA" id="ARBA00004418"/>
    </source>
</evidence>
<feature type="compositionally biased region" description="Basic and acidic residues" evidence="5">
    <location>
        <begin position="142"/>
        <end position="155"/>
    </location>
</feature>
<keyword evidence="4" id="KW-0574">Periplasm</keyword>
<feature type="compositionally biased region" description="Basic residues" evidence="5">
    <location>
        <begin position="156"/>
        <end position="169"/>
    </location>
</feature>
<feature type="signal peptide" evidence="6">
    <location>
        <begin position="1"/>
        <end position="24"/>
    </location>
</feature>
<evidence type="ECO:0000313" key="8">
    <source>
        <dbReference type="Proteomes" id="UP000254326"/>
    </source>
</evidence>
<dbReference type="CDD" id="cd09916">
    <property type="entry name" value="CpxP_like"/>
    <property type="match status" value="1"/>
</dbReference>
<dbReference type="Gene3D" id="1.20.120.1490">
    <property type="match status" value="1"/>
</dbReference>
<evidence type="ECO:0000256" key="4">
    <source>
        <dbReference type="ARBA" id="ARBA00022764"/>
    </source>
</evidence>
<feature type="region of interest" description="Disordered" evidence="5">
    <location>
        <begin position="142"/>
        <end position="169"/>
    </location>
</feature>